<keyword evidence="2" id="KW-1185">Reference proteome</keyword>
<accession>A0ABW3QWA7</accession>
<gene>
    <name evidence="1" type="ORF">ACFQ3T_17875</name>
</gene>
<evidence type="ECO:0000313" key="1">
    <source>
        <dbReference type="EMBL" id="MFD1149002.1"/>
    </source>
</evidence>
<proteinExistence type="predicted"/>
<organism evidence="1 2">
    <name type="scientific">Saccharothrix hoggarensis</name>
    <dbReference type="NCBI Taxonomy" id="913853"/>
    <lineage>
        <taxon>Bacteria</taxon>
        <taxon>Bacillati</taxon>
        <taxon>Actinomycetota</taxon>
        <taxon>Actinomycetes</taxon>
        <taxon>Pseudonocardiales</taxon>
        <taxon>Pseudonocardiaceae</taxon>
        <taxon>Saccharothrix</taxon>
    </lineage>
</organism>
<reference evidence="2" key="1">
    <citation type="journal article" date="2019" name="Int. J. Syst. Evol. Microbiol.">
        <title>The Global Catalogue of Microorganisms (GCM) 10K type strain sequencing project: providing services to taxonomists for standard genome sequencing and annotation.</title>
        <authorList>
            <consortium name="The Broad Institute Genomics Platform"/>
            <consortium name="The Broad Institute Genome Sequencing Center for Infectious Disease"/>
            <person name="Wu L."/>
            <person name="Ma J."/>
        </authorList>
    </citation>
    <scope>NUCLEOTIDE SEQUENCE [LARGE SCALE GENOMIC DNA]</scope>
    <source>
        <strain evidence="2">CCUG 60214</strain>
    </source>
</reference>
<dbReference type="RefSeq" id="WP_380724418.1">
    <property type="nucleotide sequence ID" value="NZ_JBHTLK010000087.1"/>
</dbReference>
<dbReference type="Proteomes" id="UP001597168">
    <property type="component" value="Unassembled WGS sequence"/>
</dbReference>
<evidence type="ECO:0000313" key="2">
    <source>
        <dbReference type="Proteomes" id="UP001597168"/>
    </source>
</evidence>
<sequence length="45" mass="4574">MREIVARAEFDAAGVGLYVRATTAGTSGFTAARLATAVIIAECTA</sequence>
<dbReference type="EMBL" id="JBHTLK010000087">
    <property type="protein sequence ID" value="MFD1149002.1"/>
    <property type="molecule type" value="Genomic_DNA"/>
</dbReference>
<name>A0ABW3QWA7_9PSEU</name>
<protein>
    <submittedName>
        <fullName evidence="1">Uncharacterized protein</fullName>
    </submittedName>
</protein>
<comment type="caution">
    <text evidence="1">The sequence shown here is derived from an EMBL/GenBank/DDBJ whole genome shotgun (WGS) entry which is preliminary data.</text>
</comment>